<dbReference type="AlphaFoldDB" id="K9YM21"/>
<dbReference type="Pfam" id="PF01740">
    <property type="entry name" value="STAS"/>
    <property type="match status" value="1"/>
</dbReference>
<dbReference type="STRING" id="292563.Cyast_1477"/>
<dbReference type="PANTHER" id="PTHR33495:SF2">
    <property type="entry name" value="ANTI-SIGMA FACTOR ANTAGONIST TM_1081-RELATED"/>
    <property type="match status" value="1"/>
</dbReference>
<dbReference type="PROSITE" id="PS50801">
    <property type="entry name" value="STAS"/>
    <property type="match status" value="1"/>
</dbReference>
<feature type="domain" description="STAS" evidence="3">
    <location>
        <begin position="1"/>
        <end position="107"/>
    </location>
</feature>
<dbReference type="eggNOG" id="COG1366">
    <property type="taxonomic scope" value="Bacteria"/>
</dbReference>
<proteinExistence type="inferred from homology"/>
<dbReference type="InterPro" id="IPR003658">
    <property type="entry name" value="Anti-sigma_ant"/>
</dbReference>
<protein>
    <recommendedName>
        <fullName evidence="2">Anti-sigma factor antagonist</fullName>
    </recommendedName>
</protein>
<organism evidence="4 5">
    <name type="scientific">Cyanobacterium stanieri (strain ATCC 29140 / PCC 7202)</name>
    <dbReference type="NCBI Taxonomy" id="292563"/>
    <lineage>
        <taxon>Bacteria</taxon>
        <taxon>Bacillati</taxon>
        <taxon>Cyanobacteriota</taxon>
        <taxon>Cyanophyceae</taxon>
        <taxon>Oscillatoriophycideae</taxon>
        <taxon>Chroococcales</taxon>
        <taxon>Geminocystaceae</taxon>
        <taxon>Cyanobacterium</taxon>
    </lineage>
</organism>
<comment type="similarity">
    <text evidence="1 2">Belongs to the anti-sigma-factor antagonist family.</text>
</comment>
<dbReference type="KEGG" id="csn:Cyast_1477"/>
<keyword evidence="5" id="KW-1185">Reference proteome</keyword>
<dbReference type="Gene3D" id="3.30.750.24">
    <property type="entry name" value="STAS domain"/>
    <property type="match status" value="1"/>
</dbReference>
<accession>K9YM21</accession>
<evidence type="ECO:0000256" key="1">
    <source>
        <dbReference type="ARBA" id="ARBA00009013"/>
    </source>
</evidence>
<dbReference type="Proteomes" id="UP000010483">
    <property type="component" value="Chromosome"/>
</dbReference>
<dbReference type="InterPro" id="IPR036513">
    <property type="entry name" value="STAS_dom_sf"/>
</dbReference>
<dbReference type="PANTHER" id="PTHR33495">
    <property type="entry name" value="ANTI-SIGMA FACTOR ANTAGONIST TM_1081-RELATED-RELATED"/>
    <property type="match status" value="1"/>
</dbReference>
<dbReference type="NCBIfam" id="TIGR00377">
    <property type="entry name" value="ant_ant_sig"/>
    <property type="match status" value="1"/>
</dbReference>
<sequence>MLPKIKVLKPEGIFDGVKASEFRQEINQLVNQGVIYILVDFKRVTFMDSSGLGGLVQALKTIRAARGRLFLMSLSDQISMLFELTNMGQVFEIIKDKSELDSKFANP</sequence>
<dbReference type="GO" id="GO:0043856">
    <property type="term" value="F:anti-sigma factor antagonist activity"/>
    <property type="evidence" value="ECO:0007669"/>
    <property type="project" value="InterPro"/>
</dbReference>
<reference evidence="5" key="1">
    <citation type="journal article" date="2013" name="Proc. Natl. Acad. Sci. U.S.A.">
        <title>Improving the coverage of the cyanobacterial phylum using diversity-driven genome sequencing.</title>
        <authorList>
            <person name="Shih P.M."/>
            <person name="Wu D."/>
            <person name="Latifi A."/>
            <person name="Axen S.D."/>
            <person name="Fewer D.P."/>
            <person name="Talla E."/>
            <person name="Calteau A."/>
            <person name="Cai F."/>
            <person name="Tandeau de Marsac N."/>
            <person name="Rippka R."/>
            <person name="Herdman M."/>
            <person name="Sivonen K."/>
            <person name="Coursin T."/>
            <person name="Laurent T."/>
            <person name="Goodwin L."/>
            <person name="Nolan M."/>
            <person name="Davenport K.W."/>
            <person name="Han C.S."/>
            <person name="Rubin E.M."/>
            <person name="Eisen J.A."/>
            <person name="Woyke T."/>
            <person name="Gugger M."/>
            <person name="Kerfeld C.A."/>
        </authorList>
    </citation>
    <scope>NUCLEOTIDE SEQUENCE [LARGE SCALE GENOMIC DNA]</scope>
    <source>
        <strain evidence="5">ATCC 29140 / PCC 7202</strain>
    </source>
</reference>
<evidence type="ECO:0000256" key="2">
    <source>
        <dbReference type="RuleBase" id="RU003749"/>
    </source>
</evidence>
<evidence type="ECO:0000313" key="4">
    <source>
        <dbReference type="EMBL" id="AFZ47440.1"/>
    </source>
</evidence>
<dbReference type="InterPro" id="IPR002645">
    <property type="entry name" value="STAS_dom"/>
</dbReference>
<dbReference type="HOGENOM" id="CLU_115403_6_1_3"/>
<name>K9YM21_CYASC</name>
<evidence type="ECO:0000313" key="5">
    <source>
        <dbReference type="Proteomes" id="UP000010483"/>
    </source>
</evidence>
<dbReference type="CDD" id="cd07043">
    <property type="entry name" value="STAS_anti-anti-sigma_factors"/>
    <property type="match status" value="1"/>
</dbReference>
<evidence type="ECO:0000259" key="3">
    <source>
        <dbReference type="PROSITE" id="PS50801"/>
    </source>
</evidence>
<dbReference type="SUPFAM" id="SSF52091">
    <property type="entry name" value="SpoIIaa-like"/>
    <property type="match status" value="1"/>
</dbReference>
<dbReference type="BioCyc" id="CSTA292563:G1353-1489-MONOMER"/>
<dbReference type="EMBL" id="CP003940">
    <property type="protein sequence ID" value="AFZ47440.1"/>
    <property type="molecule type" value="Genomic_DNA"/>
</dbReference>
<gene>
    <name evidence="4" type="ordered locus">Cyast_1477</name>
</gene>